<name>A0A9P6FY50_9FUNG</name>
<dbReference type="Proteomes" id="UP000780801">
    <property type="component" value="Unassembled WGS sequence"/>
</dbReference>
<feature type="non-terminal residue" evidence="2">
    <location>
        <position position="1"/>
    </location>
</feature>
<feature type="compositionally biased region" description="Low complexity" evidence="1">
    <location>
        <begin position="88"/>
        <end position="162"/>
    </location>
</feature>
<feature type="region of interest" description="Disordered" evidence="1">
    <location>
        <begin position="1"/>
        <end position="369"/>
    </location>
</feature>
<feature type="compositionally biased region" description="Polar residues" evidence="1">
    <location>
        <begin position="350"/>
        <end position="369"/>
    </location>
</feature>
<feature type="compositionally biased region" description="Polar residues" evidence="1">
    <location>
        <begin position="175"/>
        <end position="188"/>
    </location>
</feature>
<evidence type="ECO:0000256" key="1">
    <source>
        <dbReference type="SAM" id="MobiDB-lite"/>
    </source>
</evidence>
<evidence type="ECO:0000313" key="3">
    <source>
        <dbReference type="Proteomes" id="UP000780801"/>
    </source>
</evidence>
<evidence type="ECO:0000313" key="2">
    <source>
        <dbReference type="EMBL" id="KAF9583549.1"/>
    </source>
</evidence>
<dbReference type="EMBL" id="JAABOA010000666">
    <property type="protein sequence ID" value="KAF9583549.1"/>
    <property type="molecule type" value="Genomic_DNA"/>
</dbReference>
<feature type="compositionally biased region" description="Polar residues" evidence="1">
    <location>
        <begin position="251"/>
        <end position="266"/>
    </location>
</feature>
<accession>A0A9P6FY50</accession>
<proteinExistence type="predicted"/>
<reference evidence="2" key="1">
    <citation type="journal article" date="2020" name="Fungal Divers.">
        <title>Resolving the Mortierellaceae phylogeny through synthesis of multi-gene phylogenetics and phylogenomics.</title>
        <authorList>
            <person name="Vandepol N."/>
            <person name="Liber J."/>
            <person name="Desiro A."/>
            <person name="Na H."/>
            <person name="Kennedy M."/>
            <person name="Barry K."/>
            <person name="Grigoriev I.V."/>
            <person name="Miller A.N."/>
            <person name="O'Donnell K."/>
            <person name="Stajich J.E."/>
            <person name="Bonito G."/>
        </authorList>
    </citation>
    <scope>NUCLEOTIDE SEQUENCE</scope>
    <source>
        <strain evidence="2">KOD1015</strain>
    </source>
</reference>
<feature type="compositionally biased region" description="Low complexity" evidence="1">
    <location>
        <begin position="1"/>
        <end position="17"/>
    </location>
</feature>
<dbReference type="OrthoDB" id="2419011at2759"/>
<dbReference type="AlphaFoldDB" id="A0A9P6FY50"/>
<protein>
    <submittedName>
        <fullName evidence="2">Uncharacterized protein</fullName>
    </submittedName>
</protein>
<sequence>MSSTGTPPESSESTGSSRVPARQATKPSNGYKNWVAQMDPHGTMDNGRGYVGGKSHHIEKPPLVSKSTAPKPEPVSPLQQQVPELPSSRQLQESQAQQQQQLSPPQQPQEQQEQQEQQELPPPQQQQQQQQQQSQPQPPQRQQQPQPQLQQHSQQQPNQLRPTNFEPRSLHYTPVSAQPRSYKQQNLPTKGKSGGNVGGNRKAGREVSQSRWSGKHLVTASSMPDDFFSTAKPITPQVKSMPDDFFGTAKPATSQTKPMPNTSNASWGAMPTSSTGPSTSLSANNSSWGSPKMQHASTPVMWPQSAGSSGPGSSRHQREAAPYFQPHSRDEPNIQSNYYSPPYPNMPSAQRPSNSARNPNNGSGDLSAS</sequence>
<feature type="compositionally biased region" description="Low complexity" evidence="1">
    <location>
        <begin position="271"/>
        <end position="282"/>
    </location>
</feature>
<gene>
    <name evidence="2" type="ORF">BGW38_009194</name>
</gene>
<feature type="compositionally biased region" description="Low complexity" evidence="1">
    <location>
        <begin position="305"/>
        <end position="314"/>
    </location>
</feature>
<organism evidence="2 3">
    <name type="scientific">Lunasporangiospora selenospora</name>
    <dbReference type="NCBI Taxonomy" id="979761"/>
    <lineage>
        <taxon>Eukaryota</taxon>
        <taxon>Fungi</taxon>
        <taxon>Fungi incertae sedis</taxon>
        <taxon>Mucoromycota</taxon>
        <taxon>Mortierellomycotina</taxon>
        <taxon>Mortierellomycetes</taxon>
        <taxon>Mortierellales</taxon>
        <taxon>Mortierellaceae</taxon>
        <taxon>Lunasporangiospora</taxon>
    </lineage>
</organism>
<keyword evidence="3" id="KW-1185">Reference proteome</keyword>
<comment type="caution">
    <text evidence="2">The sequence shown here is derived from an EMBL/GenBank/DDBJ whole genome shotgun (WGS) entry which is preliminary data.</text>
</comment>